<dbReference type="Proteomes" id="UP001596398">
    <property type="component" value="Unassembled WGS sequence"/>
</dbReference>
<reference evidence="4 5" key="1">
    <citation type="journal article" date="2019" name="Int. J. Syst. Evol. Microbiol.">
        <title>The Global Catalogue of Microorganisms (GCM) 10K type strain sequencing project: providing services to taxonomists for standard genome sequencing and annotation.</title>
        <authorList>
            <consortium name="The Broad Institute Genomics Platform"/>
            <consortium name="The Broad Institute Genome Sequencing Center for Infectious Disease"/>
            <person name="Wu L."/>
            <person name="Ma J."/>
        </authorList>
    </citation>
    <scope>NUCLEOTIDE SEQUENCE [LARGE SCALE GENOMIC DNA]</scope>
    <source>
        <strain evidence="4 5">DT85</strain>
    </source>
</reference>
<dbReference type="Gene3D" id="2.60.40.3390">
    <property type="match status" value="1"/>
</dbReference>
<gene>
    <name evidence="4" type="ORF">ACFQJ4_09555</name>
</gene>
<evidence type="ECO:0000259" key="3">
    <source>
        <dbReference type="Pfam" id="PF18079"/>
    </source>
</evidence>
<dbReference type="InterPro" id="IPR041154">
    <property type="entry name" value="AglB_P1"/>
</dbReference>
<feature type="domain" description="Oligosaccharyl transferase STT3 N-terminal" evidence="2">
    <location>
        <begin position="153"/>
        <end position="310"/>
    </location>
</feature>
<feature type="transmembrane region" description="Helical" evidence="1">
    <location>
        <begin position="425"/>
        <end position="443"/>
    </location>
</feature>
<feature type="transmembrane region" description="Helical" evidence="1">
    <location>
        <begin position="239"/>
        <end position="259"/>
    </location>
</feature>
<feature type="transmembrane region" description="Helical" evidence="1">
    <location>
        <begin position="455"/>
        <end position="473"/>
    </location>
</feature>
<feature type="transmembrane region" description="Helical" evidence="1">
    <location>
        <begin position="186"/>
        <end position="204"/>
    </location>
</feature>
<keyword evidence="1" id="KW-1133">Transmembrane helix</keyword>
<accession>A0ABD5ZQM4</accession>
<evidence type="ECO:0000259" key="2">
    <source>
        <dbReference type="Pfam" id="PF02516"/>
    </source>
</evidence>
<feature type="transmembrane region" description="Helical" evidence="1">
    <location>
        <begin position="524"/>
        <end position="544"/>
    </location>
</feature>
<proteinExistence type="predicted"/>
<comment type="caution">
    <text evidence="4">The sequence shown here is derived from an EMBL/GenBank/DDBJ whole genome shotgun (WGS) entry which is preliminary data.</text>
</comment>
<feature type="transmembrane region" description="Helical" evidence="1">
    <location>
        <begin position="211"/>
        <end position="227"/>
    </location>
</feature>
<feature type="transmembrane region" description="Helical" evidence="1">
    <location>
        <begin position="318"/>
        <end position="336"/>
    </location>
</feature>
<feature type="transmembrane region" description="Helical" evidence="1">
    <location>
        <begin position="289"/>
        <end position="306"/>
    </location>
</feature>
<feature type="transmembrane region" description="Helical" evidence="1">
    <location>
        <begin position="342"/>
        <end position="361"/>
    </location>
</feature>
<sequence length="750" mass="80852">MSITREVRSLVDNRPELESAFRAVLAADEPFRFDDLNLSSGTFGEIAASSAITKTEDGAYRVVDREAVRRALDSDLETGGEAGPRISVPSLDPQLTATLGGAVLLVIALRLVSWPRIFQEGTIILSGNDPYLYRYWVEQLVSGSEISVGNLPGGVANGEPLLIVALWAGAEVFGGTRAAVGHVMSWYPVVSAGLTAVMLYLLGVKISGDQRVGIASVALLGVLPGHAMRTSLGFADHHAFDYIWLALVVLSMAVLIASAHRSDQTILGVCGLGVGVAGQTLAWDASVLLLIPVGLTIAVLSILAVYHSRSPARTIAPVLLGVGGGGVVVWIVHTVLGWHTSLGAAAPLIVLGGGLAVAAIGEAVHRTELTARYVFLGEVFAGGLAIGLVSVLRPDLWRLVVRSVTVRLVREGVIVETQNLFGPSFGWLLLFGFVLVLAVPYLAWASWRALEDLRWVVPVVFGWYLLGLATLQIRFVGEFSIFSALFAGLGFVHLAERIDVARPPVPFDPSSDGRSFVVPGRRQIITLLVLFLLVGGLGIVQVPIKINQLTVTDTQYQTAAWMNGYSDEAGWEYPQDYVFSQWDRNRMYNYFVNGESRSYTFAQDNYARFLVSEDPERWYERLRDRTGFVVFAGEATPPGSVGAQLAAFGSRTTNATGLAHYRAVHVSGQYRVFTLVPGATISGNAAPSSTITVTTTLKLNDRSVTYERKVRVRADGSYRVTVPYPGNYTVSEETVRVSEQAVNTGGNVTV</sequence>
<feature type="domain" description="Archaeal glycosylation protein B peripheral" evidence="3">
    <location>
        <begin position="678"/>
        <end position="728"/>
    </location>
</feature>
<name>A0ABD5ZQM4_9EURY</name>
<protein>
    <submittedName>
        <fullName evidence="4">STT3 domain-containing protein</fullName>
    </submittedName>
</protein>
<keyword evidence="5" id="KW-1185">Reference proteome</keyword>
<dbReference type="GeneID" id="79267253"/>
<dbReference type="InterPro" id="IPR048307">
    <property type="entry name" value="STT3_N"/>
</dbReference>
<dbReference type="Pfam" id="PF02516">
    <property type="entry name" value="STT3"/>
    <property type="match status" value="1"/>
</dbReference>
<feature type="transmembrane region" description="Helical" evidence="1">
    <location>
        <begin position="373"/>
        <end position="392"/>
    </location>
</feature>
<evidence type="ECO:0000313" key="5">
    <source>
        <dbReference type="Proteomes" id="UP001596398"/>
    </source>
</evidence>
<organism evidence="4 5">
    <name type="scientific">Halosegnis marinus</name>
    <dbReference type="NCBI Taxonomy" id="3034023"/>
    <lineage>
        <taxon>Archaea</taxon>
        <taxon>Methanobacteriati</taxon>
        <taxon>Methanobacteriota</taxon>
        <taxon>Stenosarchaea group</taxon>
        <taxon>Halobacteria</taxon>
        <taxon>Halobacteriales</taxon>
        <taxon>Natronomonadaceae</taxon>
        <taxon>Halosegnis</taxon>
    </lineage>
</organism>
<dbReference type="RefSeq" id="WP_276233693.1">
    <property type="nucleotide sequence ID" value="NZ_CP119802.1"/>
</dbReference>
<evidence type="ECO:0000256" key="1">
    <source>
        <dbReference type="SAM" id="Phobius"/>
    </source>
</evidence>
<keyword evidence="1" id="KW-0812">Transmembrane</keyword>
<keyword evidence="1" id="KW-0472">Membrane</keyword>
<dbReference type="AlphaFoldDB" id="A0ABD5ZQM4"/>
<dbReference type="EMBL" id="JBHTAP010000001">
    <property type="protein sequence ID" value="MFC7235557.1"/>
    <property type="molecule type" value="Genomic_DNA"/>
</dbReference>
<dbReference type="Pfam" id="PF18079">
    <property type="entry name" value="AglB_L1"/>
    <property type="match status" value="1"/>
</dbReference>
<evidence type="ECO:0000313" key="4">
    <source>
        <dbReference type="EMBL" id="MFC7235557.1"/>
    </source>
</evidence>
<feature type="transmembrane region" description="Helical" evidence="1">
    <location>
        <begin position="266"/>
        <end position="283"/>
    </location>
</feature>